<keyword evidence="2" id="KW-1185">Reference proteome</keyword>
<sequence>MKYYQSVCELGLLLPEPKQFQEQFGGLPWGLPHEKWPLCNNCGKPMTIIAQLQHHPVRFNLGKEDRVLFIFQCLNDPGFCDFGEPGKGNAALILDAEEMTKGRTKPSQEIPIEPELRIIHWIEKEELLKKSDESRLIKGDYEGLSYEEIDLIEIGTKVGGYPYWFQSGLGFQEPYQFLMQMLDMRMAAI</sequence>
<accession>A0A1I3RT21</accession>
<name>A0A1I3RT21_9BACL</name>
<organism evidence="1 2">
    <name type="scientific">Thermoflavimicrobium dichotomicum</name>
    <dbReference type="NCBI Taxonomy" id="46223"/>
    <lineage>
        <taxon>Bacteria</taxon>
        <taxon>Bacillati</taxon>
        <taxon>Bacillota</taxon>
        <taxon>Bacilli</taxon>
        <taxon>Bacillales</taxon>
        <taxon>Thermoactinomycetaceae</taxon>
        <taxon>Thermoflavimicrobium</taxon>
    </lineage>
</organism>
<dbReference type="OrthoDB" id="571198at2"/>
<dbReference type="RefSeq" id="WP_093230467.1">
    <property type="nucleotide sequence ID" value="NZ_FORR01000011.1"/>
</dbReference>
<evidence type="ECO:0000313" key="1">
    <source>
        <dbReference type="EMBL" id="SFJ49693.1"/>
    </source>
</evidence>
<evidence type="ECO:0000313" key="2">
    <source>
        <dbReference type="Proteomes" id="UP000199545"/>
    </source>
</evidence>
<gene>
    <name evidence="1" type="ORF">SAMN05421852_11124</name>
</gene>
<dbReference type="InterPro" id="IPR035948">
    <property type="entry name" value="YwqG-like_sf"/>
</dbReference>
<proteinExistence type="predicted"/>
<evidence type="ECO:0008006" key="3">
    <source>
        <dbReference type="Google" id="ProtNLM"/>
    </source>
</evidence>
<dbReference type="SUPFAM" id="SSF103032">
    <property type="entry name" value="Hypothetical protein YwqG"/>
    <property type="match status" value="1"/>
</dbReference>
<dbReference type="AlphaFoldDB" id="A0A1I3RT21"/>
<dbReference type="Gene3D" id="2.30.320.10">
    <property type="entry name" value="YwqG-like"/>
    <property type="match status" value="1"/>
</dbReference>
<protein>
    <recommendedName>
        <fullName evidence="3">DUF1963 domain-containing protein</fullName>
    </recommendedName>
</protein>
<dbReference type="EMBL" id="FORR01000011">
    <property type="protein sequence ID" value="SFJ49693.1"/>
    <property type="molecule type" value="Genomic_DNA"/>
</dbReference>
<dbReference type="Proteomes" id="UP000199545">
    <property type="component" value="Unassembled WGS sequence"/>
</dbReference>
<reference evidence="1 2" key="1">
    <citation type="submission" date="2016-10" db="EMBL/GenBank/DDBJ databases">
        <authorList>
            <person name="de Groot N.N."/>
        </authorList>
    </citation>
    <scope>NUCLEOTIDE SEQUENCE [LARGE SCALE GENOMIC DNA]</scope>
    <source>
        <strain evidence="1 2">DSM 44778</strain>
    </source>
</reference>